<dbReference type="SMART" id="SM00220">
    <property type="entry name" value="S_TKc"/>
    <property type="match status" value="1"/>
</dbReference>
<dbReference type="AlphaFoldDB" id="A0A1D6HC50"/>
<organism evidence="6">
    <name type="scientific">Zea mays</name>
    <name type="common">Maize</name>
    <dbReference type="NCBI Taxonomy" id="4577"/>
    <lineage>
        <taxon>Eukaryota</taxon>
        <taxon>Viridiplantae</taxon>
        <taxon>Streptophyta</taxon>
        <taxon>Embryophyta</taxon>
        <taxon>Tracheophyta</taxon>
        <taxon>Spermatophyta</taxon>
        <taxon>Magnoliopsida</taxon>
        <taxon>Liliopsida</taxon>
        <taxon>Poales</taxon>
        <taxon>Poaceae</taxon>
        <taxon>PACMAD clade</taxon>
        <taxon>Panicoideae</taxon>
        <taxon>Andropogonodae</taxon>
        <taxon>Andropogoneae</taxon>
        <taxon>Tripsacinae</taxon>
        <taxon>Zea</taxon>
    </lineage>
</organism>
<evidence type="ECO:0000256" key="1">
    <source>
        <dbReference type="ARBA" id="ARBA00022527"/>
    </source>
</evidence>
<dbReference type="Gene3D" id="1.10.510.10">
    <property type="entry name" value="Transferase(Phosphotransferase) domain 1"/>
    <property type="match status" value="1"/>
</dbReference>
<dbReference type="InterPro" id="IPR008271">
    <property type="entry name" value="Ser/Thr_kinase_AS"/>
</dbReference>
<dbReference type="PROSITE" id="PS00108">
    <property type="entry name" value="PROTEIN_KINASE_ST"/>
    <property type="match status" value="1"/>
</dbReference>
<proteinExistence type="predicted"/>
<dbReference type="ExpressionAtlas" id="A0A1D6HC50">
    <property type="expression patterns" value="baseline and differential"/>
</dbReference>
<dbReference type="PANTHER" id="PTHR45646">
    <property type="entry name" value="SERINE/THREONINE-PROTEIN KINASE DOA-RELATED"/>
    <property type="match status" value="1"/>
</dbReference>
<protein>
    <submittedName>
        <fullName evidence="6">Serine/threonine-protein kinase AFC2</fullName>
    </submittedName>
</protein>
<dbReference type="InterPro" id="IPR000719">
    <property type="entry name" value="Prot_kinase_dom"/>
</dbReference>
<accession>A0A1D6HC50</accession>
<dbReference type="CDD" id="cd14134">
    <property type="entry name" value="PKc_CLK"/>
    <property type="match status" value="1"/>
</dbReference>
<sequence>MECIAEMPRAPLDSRLRKRQRLGWDVGPAEMYKAVRPRHGWDVGPAEMYQLELCGQEVVNAISAAALGLSSGCVSSQVKQEQPHDGSPPLREDDRDGHYVFAVGDNLTSRYKINAKMGEAGYVCNECVWNTLGTFGQVLECWDKERKEMVAIKIIRGIKKYRDAAMIEIGMLEQLGKYDESRSSCVQIRNWFDYRNHICIVFERLGPSLYDFLRENSYRSFPIALVREIAKQLLECIAFMHELCLIHTDLKPENILLVSPEYIKVPDYKVSSRSPKEGSYYKRVPKSSAIKFSLIWCHFMTAWIMCSGLGWSYPCDIWSVGCILVELCTGEAIFQTHENLEHLAMMERVLGPLPYHMFKRADRHSDKYIRKGRLNWPEGCTSRESMKAVMKLSRLQNLVMQNVDQAAGDFIDLLQGLLKYDPSSRLTAREALRHPFFTQGFWRR</sequence>
<evidence type="ECO:0000256" key="5">
    <source>
        <dbReference type="ARBA" id="ARBA00022840"/>
    </source>
</evidence>
<dbReference type="GO" id="GO:0005524">
    <property type="term" value="F:ATP binding"/>
    <property type="evidence" value="ECO:0007669"/>
    <property type="project" value="UniProtKB-KW"/>
</dbReference>
<evidence type="ECO:0000313" key="6">
    <source>
        <dbReference type="EMBL" id="AQK72289.1"/>
    </source>
</evidence>
<evidence type="ECO:0000256" key="4">
    <source>
        <dbReference type="ARBA" id="ARBA00022777"/>
    </source>
</evidence>
<dbReference type="SUPFAM" id="SSF56112">
    <property type="entry name" value="Protein kinase-like (PK-like)"/>
    <property type="match status" value="1"/>
</dbReference>
<dbReference type="PANTHER" id="PTHR45646:SF19">
    <property type="entry name" value="SERINE_THREONINE-PROTEIN KINASE AFC2"/>
    <property type="match status" value="1"/>
</dbReference>
<keyword evidence="3" id="KW-0547">Nucleotide-binding</keyword>
<keyword evidence="4 6" id="KW-0418">Kinase</keyword>
<dbReference type="EMBL" id="CM000781">
    <property type="protein sequence ID" value="AQK72289.1"/>
    <property type="molecule type" value="Genomic_DNA"/>
</dbReference>
<keyword evidence="5" id="KW-0067">ATP-binding</keyword>
<gene>
    <name evidence="6" type="ORF">ZEAMMB73_Zm00001d017096</name>
</gene>
<dbReference type="InterPro" id="IPR011009">
    <property type="entry name" value="Kinase-like_dom_sf"/>
</dbReference>
<keyword evidence="2" id="KW-0808">Transferase</keyword>
<dbReference type="PROSITE" id="PS50011">
    <property type="entry name" value="PROTEIN_KINASE_DOM"/>
    <property type="match status" value="1"/>
</dbReference>
<name>A0A1D6HC50_MAIZE</name>
<keyword evidence="1" id="KW-0723">Serine/threonine-protein kinase</keyword>
<dbReference type="Gene3D" id="3.30.200.20">
    <property type="entry name" value="Phosphorylase Kinase, domain 1"/>
    <property type="match status" value="1"/>
</dbReference>
<dbReference type="Pfam" id="PF00069">
    <property type="entry name" value="Pkinase"/>
    <property type="match status" value="1"/>
</dbReference>
<evidence type="ECO:0000256" key="3">
    <source>
        <dbReference type="ARBA" id="ARBA00022741"/>
    </source>
</evidence>
<dbReference type="GO" id="GO:0004674">
    <property type="term" value="F:protein serine/threonine kinase activity"/>
    <property type="evidence" value="ECO:0007669"/>
    <property type="project" value="UniProtKB-KW"/>
</dbReference>
<evidence type="ECO:0000256" key="2">
    <source>
        <dbReference type="ARBA" id="ARBA00022679"/>
    </source>
</evidence>
<reference evidence="6" key="1">
    <citation type="submission" date="2015-12" db="EMBL/GenBank/DDBJ databases">
        <title>Update maize B73 reference genome by single molecule sequencing technologies.</title>
        <authorList>
            <consortium name="Maize Genome Sequencing Project"/>
            <person name="Ware D."/>
        </authorList>
    </citation>
    <scope>NUCLEOTIDE SEQUENCE</scope>
    <source>
        <tissue evidence="6">Seedling</tissue>
    </source>
</reference>
<dbReference type="InterPro" id="IPR051175">
    <property type="entry name" value="CLK_kinases"/>
</dbReference>